<keyword evidence="3" id="KW-0547">Nucleotide-binding</keyword>
<gene>
    <name evidence="11" type="ORF">VNE69_01287</name>
</gene>
<dbReference type="Pfam" id="PF00664">
    <property type="entry name" value="ABC_membrane"/>
    <property type="match status" value="1"/>
</dbReference>
<dbReference type="InterPro" id="IPR039421">
    <property type="entry name" value="Type_1_exporter"/>
</dbReference>
<dbReference type="SUPFAM" id="SSF52540">
    <property type="entry name" value="P-loop containing nucleoside triphosphate hydrolases"/>
    <property type="match status" value="1"/>
</dbReference>
<evidence type="ECO:0000256" key="6">
    <source>
        <dbReference type="ARBA" id="ARBA00023136"/>
    </source>
</evidence>
<dbReference type="PANTHER" id="PTHR24221:SF654">
    <property type="entry name" value="ATP-BINDING CASSETTE SUB-FAMILY B MEMBER 6"/>
    <property type="match status" value="1"/>
</dbReference>
<accession>A0AAX4J8Q0</accession>
<evidence type="ECO:0000313" key="11">
    <source>
        <dbReference type="EMBL" id="WUR02349.1"/>
    </source>
</evidence>
<dbReference type="AlphaFoldDB" id="A0AAX4J8Q0"/>
<evidence type="ECO:0000259" key="10">
    <source>
        <dbReference type="PROSITE" id="PS50929"/>
    </source>
</evidence>
<keyword evidence="5 8" id="KW-1133">Transmembrane helix</keyword>
<dbReference type="EMBL" id="CP142726">
    <property type="protein sequence ID" value="WUR02349.1"/>
    <property type="molecule type" value="Genomic_DNA"/>
</dbReference>
<feature type="domain" description="ABC transporter" evidence="9">
    <location>
        <begin position="340"/>
        <end position="555"/>
    </location>
</feature>
<feature type="transmembrane region" description="Helical" evidence="8">
    <location>
        <begin position="171"/>
        <end position="191"/>
    </location>
</feature>
<dbReference type="InterPro" id="IPR027417">
    <property type="entry name" value="P-loop_NTPase"/>
</dbReference>
<name>A0AAX4J8Q0_9MICR</name>
<keyword evidence="2 8" id="KW-0812">Transmembrane</keyword>
<keyword evidence="6 8" id="KW-0472">Membrane</keyword>
<dbReference type="GeneID" id="90540151"/>
<dbReference type="GO" id="GO:0005524">
    <property type="term" value="F:ATP binding"/>
    <property type="evidence" value="ECO:0007669"/>
    <property type="project" value="UniProtKB-KW"/>
</dbReference>
<dbReference type="Gene3D" id="1.20.1560.10">
    <property type="entry name" value="ABC transporter type 1, transmembrane domain"/>
    <property type="match status" value="1"/>
</dbReference>
<feature type="transmembrane region" description="Helical" evidence="8">
    <location>
        <begin position="31"/>
        <end position="52"/>
    </location>
</feature>
<evidence type="ECO:0000256" key="3">
    <source>
        <dbReference type="ARBA" id="ARBA00022741"/>
    </source>
</evidence>
<dbReference type="Pfam" id="PF00005">
    <property type="entry name" value="ABC_tran"/>
    <property type="match status" value="1"/>
</dbReference>
<protein>
    <submittedName>
        <fullName evidence="11">ATM1-type heavy metal exporter</fullName>
    </submittedName>
</protein>
<keyword evidence="4" id="KW-0067">ATP-binding</keyword>
<dbReference type="GO" id="GO:0016020">
    <property type="term" value="C:membrane"/>
    <property type="evidence" value="ECO:0007669"/>
    <property type="project" value="UniProtKB-SubCell"/>
</dbReference>
<comment type="subcellular location">
    <subcellularLocation>
        <location evidence="1">Membrane</location>
        <topology evidence="1">Multi-pass membrane protein</topology>
    </subcellularLocation>
</comment>
<feature type="transmembrane region" description="Helical" evidence="8">
    <location>
        <begin position="249"/>
        <end position="273"/>
    </location>
</feature>
<dbReference type="InterPro" id="IPR003439">
    <property type="entry name" value="ABC_transporter-like_ATP-bd"/>
</dbReference>
<dbReference type="InterPro" id="IPR011527">
    <property type="entry name" value="ABC1_TM_dom"/>
</dbReference>
<dbReference type="Proteomes" id="UP001334084">
    <property type="component" value="Chromosome 1"/>
</dbReference>
<feature type="domain" description="ABC transmembrane type-1" evidence="10">
    <location>
        <begin position="34"/>
        <end position="276"/>
    </location>
</feature>
<evidence type="ECO:0000256" key="4">
    <source>
        <dbReference type="ARBA" id="ARBA00022840"/>
    </source>
</evidence>
<dbReference type="PROSITE" id="PS50893">
    <property type="entry name" value="ABC_TRANSPORTER_2"/>
    <property type="match status" value="1"/>
</dbReference>
<dbReference type="InterPro" id="IPR003593">
    <property type="entry name" value="AAA+_ATPase"/>
</dbReference>
<dbReference type="SMART" id="SM00382">
    <property type="entry name" value="AAA"/>
    <property type="match status" value="1"/>
</dbReference>
<dbReference type="Gene3D" id="3.40.50.300">
    <property type="entry name" value="P-loop containing nucleotide triphosphate hydrolases"/>
    <property type="match status" value="1"/>
</dbReference>
<keyword evidence="12" id="KW-1185">Reference proteome</keyword>
<sequence>MLQQQTKKKKITELQILSLCFRLYLKNVKNCVLLFILLIFAIIAKYITVFYAKQYEYRLNHTNDILGDCKLLFVFKLTYSFLSAMSSYIILCCGILFQTNVAKKAFANILKHESANPIDLSSGKTQYAISEGSAAMSKLFEHCILEFLQKMGYFVGDLIICYHISDLHLFLSFLLIIVAFYIHIRGALVAMKCKNDINKVRGSCDKVIYEDISNYEIIKSYQTENKHIESYGNRMKAFKAASIRHAKTVVSLSLIDDLFFNITAFALLIILYLQGNHSNYKYRNCYTTILSLEKTMENISNIFRKYKEALVTSKLVLYYLEEIDGFAPGTSIKNTFDDKIIFENVGYSVANVKIFQNINFTINKNEKVCIYGRNGTGKSTISKIIMRLYFIDSGKVTIDGMDIYDILISNYRKLITYVPQDTSLFDETVFYNLTYGNNQPLTNVIQECKKFDIHEDILKLENGYNTYLGERGSTINGGLRQKIFYVRALLTKAPIYIFDEPTNNLDEQSTQNVIELILGESFADKTVIVICHDYESVKKFPSVLKFVDGKIIKEIN</sequence>
<comment type="similarity">
    <text evidence="7">Belongs to the ABC transporter superfamily. ABCB family. Heavy Metal importer (TC 3.A.1.210) subfamily.</text>
</comment>
<evidence type="ECO:0000259" key="9">
    <source>
        <dbReference type="PROSITE" id="PS50893"/>
    </source>
</evidence>
<evidence type="ECO:0000256" key="8">
    <source>
        <dbReference type="SAM" id="Phobius"/>
    </source>
</evidence>
<dbReference type="PANTHER" id="PTHR24221">
    <property type="entry name" value="ATP-BINDING CASSETTE SUB-FAMILY B"/>
    <property type="match status" value="1"/>
</dbReference>
<reference evidence="11" key="1">
    <citation type="journal article" date="2024" name="BMC Genomics">
        <title>Functional annotation of a divergent genome using sequence and structure-based similarity.</title>
        <authorList>
            <person name="Svedberg D."/>
            <person name="Winiger R.R."/>
            <person name="Berg A."/>
            <person name="Sharma H."/>
            <person name="Tellgren-Roth C."/>
            <person name="Debrunner-Vossbrinck B.A."/>
            <person name="Vossbrinck C.R."/>
            <person name="Barandun J."/>
        </authorList>
    </citation>
    <scope>NUCLEOTIDE SEQUENCE</scope>
    <source>
        <strain evidence="11">Illinois isolate</strain>
    </source>
</reference>
<dbReference type="GO" id="GO:0140359">
    <property type="term" value="F:ABC-type transporter activity"/>
    <property type="evidence" value="ECO:0007669"/>
    <property type="project" value="InterPro"/>
</dbReference>
<evidence type="ECO:0000256" key="7">
    <source>
        <dbReference type="ARBA" id="ARBA00024363"/>
    </source>
</evidence>
<dbReference type="KEGG" id="vnx:VNE69_01287"/>
<evidence type="ECO:0000313" key="12">
    <source>
        <dbReference type="Proteomes" id="UP001334084"/>
    </source>
</evidence>
<dbReference type="SUPFAM" id="SSF90123">
    <property type="entry name" value="ABC transporter transmembrane region"/>
    <property type="match status" value="1"/>
</dbReference>
<evidence type="ECO:0000256" key="1">
    <source>
        <dbReference type="ARBA" id="ARBA00004141"/>
    </source>
</evidence>
<dbReference type="GO" id="GO:0016887">
    <property type="term" value="F:ATP hydrolysis activity"/>
    <property type="evidence" value="ECO:0007669"/>
    <property type="project" value="InterPro"/>
</dbReference>
<feature type="transmembrane region" description="Helical" evidence="8">
    <location>
        <begin position="72"/>
        <end position="97"/>
    </location>
</feature>
<proteinExistence type="inferred from homology"/>
<dbReference type="InterPro" id="IPR036640">
    <property type="entry name" value="ABC1_TM_sf"/>
</dbReference>
<dbReference type="RefSeq" id="XP_065328494.1">
    <property type="nucleotide sequence ID" value="XM_065472422.1"/>
</dbReference>
<dbReference type="PROSITE" id="PS50929">
    <property type="entry name" value="ABC_TM1F"/>
    <property type="match status" value="1"/>
</dbReference>
<evidence type="ECO:0000256" key="2">
    <source>
        <dbReference type="ARBA" id="ARBA00022692"/>
    </source>
</evidence>
<organism evidence="11 12">
    <name type="scientific">Vairimorpha necatrix</name>
    <dbReference type="NCBI Taxonomy" id="6039"/>
    <lineage>
        <taxon>Eukaryota</taxon>
        <taxon>Fungi</taxon>
        <taxon>Fungi incertae sedis</taxon>
        <taxon>Microsporidia</taxon>
        <taxon>Nosematidae</taxon>
        <taxon>Vairimorpha</taxon>
    </lineage>
</organism>
<evidence type="ECO:0000256" key="5">
    <source>
        <dbReference type="ARBA" id="ARBA00022989"/>
    </source>
</evidence>